<dbReference type="OrthoDB" id="344736at2"/>
<protein>
    <recommendedName>
        <fullName evidence="6">DUF1761 domain-containing protein</fullName>
    </recommendedName>
</protein>
<dbReference type="STRING" id="540747.SAMN04488031_102215"/>
<proteinExistence type="predicted"/>
<dbReference type="Pfam" id="PF08570">
    <property type="entry name" value="DUF1761"/>
    <property type="match status" value="1"/>
</dbReference>
<evidence type="ECO:0000256" key="1">
    <source>
        <dbReference type="SAM" id="Phobius"/>
    </source>
</evidence>
<feature type="transmembrane region" description="Helical" evidence="1">
    <location>
        <begin position="49"/>
        <end position="69"/>
    </location>
</feature>
<feature type="transmembrane region" description="Helical" evidence="1">
    <location>
        <begin position="109"/>
        <end position="130"/>
    </location>
</feature>
<dbReference type="RefSeq" id="WP_057817601.1">
    <property type="nucleotide sequence ID" value="NZ_CP031598.1"/>
</dbReference>
<sequence length="131" mass="13631">MGYLGVLVAAVAAYAFGAVWYMILAKPWIRAAGIETDSSGKPLNASNPVPYIVAFGSAVLVAGMMRHIFALSGIDTVDKGLVSGLGIGLFLASPWLLTCYSFGGRPFRLTLIDGGYATIGSAIIGVVLTLF</sequence>
<reference evidence="2 4" key="1">
    <citation type="submission" date="2015-04" db="EMBL/GenBank/DDBJ databases">
        <title>The draft genome sequence of Roseovarius indicus B108T.</title>
        <authorList>
            <person name="Li G."/>
            <person name="Lai Q."/>
            <person name="Shao Z."/>
            <person name="Yan P."/>
        </authorList>
    </citation>
    <scope>NUCLEOTIDE SEQUENCE [LARGE SCALE GENOMIC DNA]</scope>
    <source>
        <strain evidence="2 4">B108</strain>
    </source>
</reference>
<dbReference type="InterPro" id="IPR013879">
    <property type="entry name" value="DUF1761"/>
</dbReference>
<dbReference type="Proteomes" id="UP000051401">
    <property type="component" value="Unassembled WGS sequence"/>
</dbReference>
<name>A0A0T5P7G5_9RHOB</name>
<gene>
    <name evidence="3" type="ORF">RIdsm_05286</name>
    <name evidence="2" type="ORF">XM52_16805</name>
</gene>
<dbReference type="EMBL" id="CP031598">
    <property type="protein sequence ID" value="QEW29441.1"/>
    <property type="molecule type" value="Genomic_DNA"/>
</dbReference>
<evidence type="ECO:0000313" key="4">
    <source>
        <dbReference type="Proteomes" id="UP000051401"/>
    </source>
</evidence>
<keyword evidence="1" id="KW-0472">Membrane</keyword>
<dbReference type="PATRIC" id="fig|540747.5.peg.1085"/>
<keyword evidence="4" id="KW-1185">Reference proteome</keyword>
<evidence type="ECO:0008006" key="6">
    <source>
        <dbReference type="Google" id="ProtNLM"/>
    </source>
</evidence>
<dbReference type="Proteomes" id="UP000325785">
    <property type="component" value="Chromosome"/>
</dbReference>
<evidence type="ECO:0000313" key="3">
    <source>
        <dbReference type="EMBL" id="QEW29441.1"/>
    </source>
</evidence>
<keyword evidence="1" id="KW-0812">Transmembrane</keyword>
<dbReference type="AlphaFoldDB" id="A0A0T5P7G5"/>
<organism evidence="2 4">
    <name type="scientific">Roseovarius indicus</name>
    <dbReference type="NCBI Taxonomy" id="540747"/>
    <lineage>
        <taxon>Bacteria</taxon>
        <taxon>Pseudomonadati</taxon>
        <taxon>Pseudomonadota</taxon>
        <taxon>Alphaproteobacteria</taxon>
        <taxon>Rhodobacterales</taxon>
        <taxon>Roseobacteraceae</taxon>
        <taxon>Roseovarius</taxon>
    </lineage>
</organism>
<keyword evidence="1" id="KW-1133">Transmembrane helix</keyword>
<dbReference type="EMBL" id="LAXI01000011">
    <property type="protein sequence ID" value="KRS16879.1"/>
    <property type="molecule type" value="Genomic_DNA"/>
</dbReference>
<feature type="transmembrane region" description="Helical" evidence="1">
    <location>
        <begin position="81"/>
        <end position="103"/>
    </location>
</feature>
<reference evidence="3 5" key="2">
    <citation type="submission" date="2018-08" db="EMBL/GenBank/DDBJ databases">
        <title>Genetic Globetrotter - A new plasmid hitch-hiking vast phylogenetic and geographic distances.</title>
        <authorList>
            <person name="Vollmers J."/>
            <person name="Petersen J."/>
        </authorList>
    </citation>
    <scope>NUCLEOTIDE SEQUENCE [LARGE SCALE GENOMIC DNA]</scope>
    <source>
        <strain evidence="3 5">DSM 26383</strain>
    </source>
</reference>
<accession>A0A0T5P7G5</accession>
<evidence type="ECO:0000313" key="5">
    <source>
        <dbReference type="Proteomes" id="UP000325785"/>
    </source>
</evidence>
<evidence type="ECO:0000313" key="2">
    <source>
        <dbReference type="EMBL" id="KRS16879.1"/>
    </source>
</evidence>
<dbReference type="KEGG" id="rid:RIdsm_05286"/>